<dbReference type="InParanoid" id="A0A371RF81"/>
<dbReference type="CDD" id="cd00773">
    <property type="entry name" value="HisRS-like_core"/>
    <property type="match status" value="1"/>
</dbReference>
<dbReference type="InterPro" id="IPR045864">
    <property type="entry name" value="aa-tRNA-synth_II/BPL/LPL"/>
</dbReference>
<dbReference type="NCBIfam" id="TIGR00442">
    <property type="entry name" value="hisS"/>
    <property type="match status" value="1"/>
</dbReference>
<evidence type="ECO:0000256" key="1">
    <source>
        <dbReference type="ARBA" id="ARBA00008226"/>
    </source>
</evidence>
<organism evidence="14 15">
    <name type="scientific">Parvularcula marina</name>
    <dbReference type="NCBI Taxonomy" id="2292771"/>
    <lineage>
        <taxon>Bacteria</taxon>
        <taxon>Pseudomonadati</taxon>
        <taxon>Pseudomonadota</taxon>
        <taxon>Alphaproteobacteria</taxon>
        <taxon>Parvularculales</taxon>
        <taxon>Parvularculaceae</taxon>
        <taxon>Parvularcula</taxon>
    </lineage>
</organism>
<feature type="binding site" evidence="11">
    <location>
        <position position="133"/>
    </location>
    <ligand>
        <name>L-histidine</name>
        <dbReference type="ChEBI" id="CHEBI:57595"/>
    </ligand>
</feature>
<dbReference type="PANTHER" id="PTHR11476:SF7">
    <property type="entry name" value="HISTIDINE--TRNA LIGASE"/>
    <property type="match status" value="1"/>
</dbReference>
<dbReference type="OrthoDB" id="9800814at2"/>
<dbReference type="FunCoup" id="A0A371RF81">
    <property type="interactions" value="518"/>
</dbReference>
<keyword evidence="8 10" id="KW-0030">Aminoacyl-tRNA synthetase</keyword>
<comment type="subunit">
    <text evidence="2 10">Homodimer.</text>
</comment>
<comment type="catalytic activity">
    <reaction evidence="9 10">
        <text>tRNA(His) + L-histidine + ATP = L-histidyl-tRNA(His) + AMP + diphosphate + H(+)</text>
        <dbReference type="Rhea" id="RHEA:17313"/>
        <dbReference type="Rhea" id="RHEA-COMP:9665"/>
        <dbReference type="Rhea" id="RHEA-COMP:9689"/>
        <dbReference type="ChEBI" id="CHEBI:15378"/>
        <dbReference type="ChEBI" id="CHEBI:30616"/>
        <dbReference type="ChEBI" id="CHEBI:33019"/>
        <dbReference type="ChEBI" id="CHEBI:57595"/>
        <dbReference type="ChEBI" id="CHEBI:78442"/>
        <dbReference type="ChEBI" id="CHEBI:78527"/>
        <dbReference type="ChEBI" id="CHEBI:456215"/>
        <dbReference type="EC" id="6.1.1.21"/>
    </reaction>
</comment>
<accession>A0A371RF81</accession>
<reference evidence="14 15" key="1">
    <citation type="submission" date="2018-08" db="EMBL/GenBank/DDBJ databases">
        <title>Parvularcula sp. SM1705, isolated from surface water of the South Sea China.</title>
        <authorList>
            <person name="Sun L."/>
        </authorList>
    </citation>
    <scope>NUCLEOTIDE SEQUENCE [LARGE SCALE GENOMIC DNA]</scope>
    <source>
        <strain evidence="14 15">SM1705</strain>
    </source>
</reference>
<dbReference type="Gene3D" id="3.40.50.800">
    <property type="entry name" value="Anticodon-binding domain"/>
    <property type="match status" value="1"/>
</dbReference>
<dbReference type="Pfam" id="PF03129">
    <property type="entry name" value="HGTP_anticodon"/>
    <property type="match status" value="1"/>
</dbReference>
<evidence type="ECO:0000256" key="11">
    <source>
        <dbReference type="PIRSR" id="PIRSR001549-1"/>
    </source>
</evidence>
<proteinExistence type="inferred from homology"/>
<dbReference type="GO" id="GO:0005524">
    <property type="term" value="F:ATP binding"/>
    <property type="evidence" value="ECO:0007669"/>
    <property type="project" value="UniProtKB-UniRule"/>
</dbReference>
<keyword evidence="6 10" id="KW-0067">ATP-binding</keyword>
<dbReference type="PIRSF" id="PIRSF001549">
    <property type="entry name" value="His-tRNA_synth"/>
    <property type="match status" value="1"/>
</dbReference>
<dbReference type="GO" id="GO:0004821">
    <property type="term" value="F:histidine-tRNA ligase activity"/>
    <property type="evidence" value="ECO:0007669"/>
    <property type="project" value="UniProtKB-UniRule"/>
</dbReference>
<feature type="compositionally biased region" description="Basic residues" evidence="12">
    <location>
        <begin position="1"/>
        <end position="16"/>
    </location>
</feature>
<comment type="similarity">
    <text evidence="1 10">Belongs to the class-II aminoacyl-tRNA synthetase family.</text>
</comment>
<dbReference type="EC" id="6.1.1.21" evidence="10"/>
<dbReference type="InterPro" id="IPR004154">
    <property type="entry name" value="Anticodon-bd"/>
</dbReference>
<dbReference type="InterPro" id="IPR004516">
    <property type="entry name" value="HisRS/HisZ"/>
</dbReference>
<feature type="binding site" evidence="11">
    <location>
        <begin position="89"/>
        <end position="91"/>
    </location>
    <ligand>
        <name>L-histidine</name>
        <dbReference type="ChEBI" id="CHEBI:57595"/>
    </ligand>
</feature>
<dbReference type="InterPro" id="IPR041715">
    <property type="entry name" value="HisRS-like_core"/>
</dbReference>
<dbReference type="PROSITE" id="PS50862">
    <property type="entry name" value="AA_TRNA_LIGASE_II"/>
    <property type="match status" value="1"/>
</dbReference>
<dbReference type="EMBL" id="QUQO01000001">
    <property type="protein sequence ID" value="RFB04109.1"/>
    <property type="molecule type" value="Genomic_DNA"/>
</dbReference>
<keyword evidence="15" id="KW-1185">Reference proteome</keyword>
<comment type="subcellular location">
    <subcellularLocation>
        <location evidence="10">Cytoplasm</location>
    </subcellularLocation>
</comment>
<keyword evidence="5 10" id="KW-0547">Nucleotide-binding</keyword>
<keyword evidence="3 10" id="KW-0963">Cytoplasm</keyword>
<dbReference type="HAMAP" id="MF_00127">
    <property type="entry name" value="His_tRNA_synth"/>
    <property type="match status" value="1"/>
</dbReference>
<dbReference type="Pfam" id="PF13393">
    <property type="entry name" value="tRNA-synt_His"/>
    <property type="match status" value="1"/>
</dbReference>
<keyword evidence="4 10" id="KW-0436">Ligase</keyword>
<evidence type="ECO:0000256" key="5">
    <source>
        <dbReference type="ARBA" id="ARBA00022741"/>
    </source>
</evidence>
<dbReference type="InterPro" id="IPR006195">
    <property type="entry name" value="aa-tRNA-synth_II"/>
</dbReference>
<sequence length="496" mass="53583">MAKKQKTFRPKPRKPRGFRDRSGAELLAEQEMLRRITAVYASYGFLPQETPAFEYTDALGKFLPDVDRPNQGVFSLQDDDEQWMSLRYDLTAPLARHVAEHYEALPKPFRRYQVGTVWRNEKPGPGRFREFTQCDADSVGAAAPHADAEAIMMLTDAVVAAGVEKKDFAVRISSRKIMSGLLASIGLDTEDGGQSGTVLRAMDKFDRLGAAGVKLLLGEGRKDESGDFTEGAKLSGDQADQVLAFMQAAGADNAKTLDAMAGLIGGSETGLAGIDELRGIAETLEAMGYADQAKIDPSVVRGLDYYTGPVFEAELTFAVTNDKGQEVQFGSIGSGGRYDDLVKRFKGVEVPAVGCSIGVSRLLSALEAKGQGADDTQKLIVVATPDRSRMADYFQIAARLREKFSGHNVAVDIAFGAANLGKQLKYADQRGAAAVIIQGEDERAKGEVTVKDLILGAKLSEEIESNEEWRSGQPAQVSVPEGDLEAAILKTLAFRD</sequence>
<evidence type="ECO:0000256" key="2">
    <source>
        <dbReference type="ARBA" id="ARBA00011738"/>
    </source>
</evidence>
<evidence type="ECO:0000313" key="15">
    <source>
        <dbReference type="Proteomes" id="UP000264589"/>
    </source>
</evidence>
<evidence type="ECO:0000313" key="14">
    <source>
        <dbReference type="EMBL" id="RFB04109.1"/>
    </source>
</evidence>
<name>A0A371RF81_9PROT</name>
<dbReference type="InterPro" id="IPR036621">
    <property type="entry name" value="Anticodon-bd_dom_sf"/>
</dbReference>
<feature type="binding site" evidence="11">
    <location>
        <begin position="305"/>
        <end position="306"/>
    </location>
    <ligand>
        <name>L-histidine</name>
        <dbReference type="ChEBI" id="CHEBI:57595"/>
    </ligand>
</feature>
<comment type="caution">
    <text evidence="14">The sequence shown here is derived from an EMBL/GenBank/DDBJ whole genome shotgun (WGS) entry which is preliminary data.</text>
</comment>
<evidence type="ECO:0000256" key="8">
    <source>
        <dbReference type="ARBA" id="ARBA00023146"/>
    </source>
</evidence>
<protein>
    <recommendedName>
        <fullName evidence="10">Histidine--tRNA ligase</fullName>
        <ecNumber evidence="10">6.1.1.21</ecNumber>
    </recommendedName>
    <alternativeName>
        <fullName evidence="10">Histidyl-tRNA synthetase</fullName>
        <shortName evidence="10">HisRS</shortName>
    </alternativeName>
</protein>
<evidence type="ECO:0000256" key="6">
    <source>
        <dbReference type="ARBA" id="ARBA00022840"/>
    </source>
</evidence>
<evidence type="ECO:0000256" key="9">
    <source>
        <dbReference type="ARBA" id="ARBA00047639"/>
    </source>
</evidence>
<evidence type="ECO:0000256" key="3">
    <source>
        <dbReference type="ARBA" id="ARBA00022490"/>
    </source>
</evidence>
<gene>
    <name evidence="10" type="primary">hisS</name>
    <name evidence="14" type="ORF">DX908_01735</name>
</gene>
<keyword evidence="7 10" id="KW-0648">Protein biosynthesis</keyword>
<feature type="binding site" evidence="11">
    <location>
        <position position="119"/>
    </location>
    <ligand>
        <name>L-histidine</name>
        <dbReference type="ChEBI" id="CHEBI:57595"/>
    </ligand>
</feature>
<evidence type="ECO:0000259" key="13">
    <source>
        <dbReference type="PROSITE" id="PS50862"/>
    </source>
</evidence>
<feature type="binding site" evidence="11">
    <location>
        <position position="301"/>
    </location>
    <ligand>
        <name>L-histidine</name>
        <dbReference type="ChEBI" id="CHEBI:57595"/>
    </ligand>
</feature>
<dbReference type="Gene3D" id="3.30.930.10">
    <property type="entry name" value="Bira Bifunctional Protein, Domain 2"/>
    <property type="match status" value="1"/>
</dbReference>
<evidence type="ECO:0000256" key="4">
    <source>
        <dbReference type="ARBA" id="ARBA00022598"/>
    </source>
</evidence>
<dbReference type="InterPro" id="IPR015807">
    <property type="entry name" value="His-tRNA-ligase"/>
</dbReference>
<evidence type="ECO:0000256" key="12">
    <source>
        <dbReference type="SAM" id="MobiDB-lite"/>
    </source>
</evidence>
<dbReference type="PANTHER" id="PTHR11476">
    <property type="entry name" value="HISTIDYL-TRNA SYNTHETASE"/>
    <property type="match status" value="1"/>
</dbReference>
<evidence type="ECO:0000256" key="7">
    <source>
        <dbReference type="ARBA" id="ARBA00022917"/>
    </source>
</evidence>
<dbReference type="Proteomes" id="UP000264589">
    <property type="component" value="Unassembled WGS sequence"/>
</dbReference>
<feature type="binding site" evidence="11">
    <location>
        <position position="137"/>
    </location>
    <ligand>
        <name>L-histidine</name>
        <dbReference type="ChEBI" id="CHEBI:57595"/>
    </ligand>
</feature>
<feature type="domain" description="Aminoacyl-transfer RNA synthetases class-II family profile" evidence="13">
    <location>
        <begin position="30"/>
        <end position="385"/>
    </location>
</feature>
<dbReference type="SUPFAM" id="SSF52954">
    <property type="entry name" value="Class II aaRS ABD-related"/>
    <property type="match status" value="1"/>
</dbReference>
<dbReference type="AlphaFoldDB" id="A0A371RF81"/>
<evidence type="ECO:0000256" key="10">
    <source>
        <dbReference type="HAMAP-Rule" id="MF_00127"/>
    </source>
</evidence>
<feature type="region of interest" description="Disordered" evidence="12">
    <location>
        <begin position="1"/>
        <end position="22"/>
    </location>
</feature>
<dbReference type="SUPFAM" id="SSF55681">
    <property type="entry name" value="Class II aaRS and biotin synthetases"/>
    <property type="match status" value="1"/>
</dbReference>
<dbReference type="RefSeq" id="WP_116390737.1">
    <property type="nucleotide sequence ID" value="NZ_QUQO01000001.1"/>
</dbReference>
<dbReference type="GO" id="GO:0005737">
    <property type="term" value="C:cytoplasm"/>
    <property type="evidence" value="ECO:0007669"/>
    <property type="project" value="UniProtKB-SubCell"/>
</dbReference>
<dbReference type="GO" id="GO:0006427">
    <property type="term" value="P:histidyl-tRNA aminoacylation"/>
    <property type="evidence" value="ECO:0007669"/>
    <property type="project" value="UniProtKB-UniRule"/>
</dbReference>